<organism evidence="1 2">
    <name type="scientific">Liparis tanakae</name>
    <name type="common">Tanaka's snailfish</name>
    <dbReference type="NCBI Taxonomy" id="230148"/>
    <lineage>
        <taxon>Eukaryota</taxon>
        <taxon>Metazoa</taxon>
        <taxon>Chordata</taxon>
        <taxon>Craniata</taxon>
        <taxon>Vertebrata</taxon>
        <taxon>Euteleostomi</taxon>
        <taxon>Actinopterygii</taxon>
        <taxon>Neopterygii</taxon>
        <taxon>Teleostei</taxon>
        <taxon>Neoteleostei</taxon>
        <taxon>Acanthomorphata</taxon>
        <taxon>Eupercaria</taxon>
        <taxon>Perciformes</taxon>
        <taxon>Cottioidei</taxon>
        <taxon>Cottales</taxon>
        <taxon>Liparidae</taxon>
        <taxon>Liparis</taxon>
    </lineage>
</organism>
<dbReference type="AlphaFoldDB" id="A0A4Z2IE27"/>
<reference evidence="1 2" key="1">
    <citation type="submission" date="2019-03" db="EMBL/GenBank/DDBJ databases">
        <title>First draft genome of Liparis tanakae, snailfish: a comprehensive survey of snailfish specific genes.</title>
        <authorList>
            <person name="Kim W."/>
            <person name="Song I."/>
            <person name="Jeong J.-H."/>
            <person name="Kim D."/>
            <person name="Kim S."/>
            <person name="Ryu S."/>
            <person name="Song J.Y."/>
            <person name="Lee S.K."/>
        </authorList>
    </citation>
    <scope>NUCLEOTIDE SEQUENCE [LARGE SCALE GENOMIC DNA]</scope>
    <source>
        <tissue evidence="1">Muscle</tissue>
    </source>
</reference>
<proteinExistence type="predicted"/>
<protein>
    <submittedName>
        <fullName evidence="1">Uncharacterized protein</fullName>
    </submittedName>
</protein>
<evidence type="ECO:0000313" key="2">
    <source>
        <dbReference type="Proteomes" id="UP000314294"/>
    </source>
</evidence>
<gene>
    <name evidence="1" type="ORF">EYF80_013418</name>
</gene>
<dbReference type="EMBL" id="SRLO01000094">
    <property type="protein sequence ID" value="TNN76339.1"/>
    <property type="molecule type" value="Genomic_DNA"/>
</dbReference>
<keyword evidence="2" id="KW-1185">Reference proteome</keyword>
<comment type="caution">
    <text evidence="1">The sequence shown here is derived from an EMBL/GenBank/DDBJ whole genome shotgun (WGS) entry which is preliminary data.</text>
</comment>
<dbReference type="Proteomes" id="UP000314294">
    <property type="component" value="Unassembled WGS sequence"/>
</dbReference>
<name>A0A4Z2IE27_9TELE</name>
<evidence type="ECO:0000313" key="1">
    <source>
        <dbReference type="EMBL" id="TNN76339.1"/>
    </source>
</evidence>
<sequence length="158" mass="17455">MESGSNTCSSLYSVLLNNWVCSDSVSVKFVNDITHRSTIAGVDRQRTAVILAPPAPPLTPPPLTSVVSSQALGRVFHQNQLANASLHRAHGNPSPHRIHPDRRWISMAYPVTAPKTDASSCAVLARRKLKDHQYTRCRSTLGRQWAAEEQCVLERGIY</sequence>
<accession>A0A4Z2IE27</accession>